<accession>A0A6G0TVK5</accession>
<keyword evidence="2" id="KW-0472">Membrane</keyword>
<dbReference type="OrthoDB" id="18814at2759"/>
<protein>
    <recommendedName>
        <fullName evidence="5">Thiamine transporter 2</fullName>
    </recommendedName>
</protein>
<feature type="transmembrane region" description="Helical" evidence="2">
    <location>
        <begin position="403"/>
        <end position="426"/>
    </location>
</feature>
<dbReference type="PANTHER" id="PTHR10686">
    <property type="entry name" value="FOLATE TRANSPORTER"/>
    <property type="match status" value="1"/>
</dbReference>
<evidence type="ECO:0000256" key="2">
    <source>
        <dbReference type="SAM" id="Phobius"/>
    </source>
</evidence>
<organism evidence="3 4">
    <name type="scientific">Aphis glycines</name>
    <name type="common">Soybean aphid</name>
    <dbReference type="NCBI Taxonomy" id="307491"/>
    <lineage>
        <taxon>Eukaryota</taxon>
        <taxon>Metazoa</taxon>
        <taxon>Ecdysozoa</taxon>
        <taxon>Arthropoda</taxon>
        <taxon>Hexapoda</taxon>
        <taxon>Insecta</taxon>
        <taxon>Pterygota</taxon>
        <taxon>Neoptera</taxon>
        <taxon>Paraneoptera</taxon>
        <taxon>Hemiptera</taxon>
        <taxon>Sternorrhyncha</taxon>
        <taxon>Aphidomorpha</taxon>
        <taxon>Aphidoidea</taxon>
        <taxon>Aphididae</taxon>
        <taxon>Aphidini</taxon>
        <taxon>Aphis</taxon>
        <taxon>Aphis</taxon>
    </lineage>
</organism>
<sequence>MEEWLKITLCVSLFATFRDFRPVDSFYTSFLTSPAVNFTAEQVTKDIYPINSYATTSLVIVMFLVTDYVLYKPIVMLDAFSSIVMFLLVLEPITLFKAKLNMLFLGLTSACELAYMSYAYAKIRDRRLYQKMTGIVRGSNLLGKCLSATFAQIAVSFIHIEYGLLVYISLAGSCVAFFVTFFFPPVNSSIYFHPESPKTTKSKVNYNTFHNKNHKGIEPCFVEKSPKPVRVVLDQLYLELRDAYTNPYLLKFGVWFAFATGVYFQGSSEFRLEGRIHPVMVVHDYIVVSKKLQVLTYNDVLYLDLNERNPVDNKLYNGGVDALAFISGALSSYCIGFLKVDWKSASNFYFFIGSLLSCITLCICYVTTSLNLVYIMYIIFCFVFQSMNVVARSETAKHLKHDSFAFIFGVVFFISLVVSSAITYLFVQGTFIQIPVNVQFLLYGLINLGLAFWFFFQMCLEKCIVK</sequence>
<gene>
    <name evidence="3" type="ORF">AGLY_005030</name>
</gene>
<comment type="caution">
    <text evidence="3">The sequence shown here is derived from an EMBL/GenBank/DDBJ whole genome shotgun (WGS) entry which is preliminary data.</text>
</comment>
<dbReference type="AlphaFoldDB" id="A0A6G0TVK5"/>
<dbReference type="InterPro" id="IPR036259">
    <property type="entry name" value="MFS_trans_sf"/>
</dbReference>
<dbReference type="Pfam" id="PF01770">
    <property type="entry name" value="Folate_carrier"/>
    <property type="match status" value="2"/>
</dbReference>
<keyword evidence="2" id="KW-1133">Transmembrane helix</keyword>
<feature type="transmembrane region" description="Helical" evidence="2">
    <location>
        <begin position="77"/>
        <end position="96"/>
    </location>
</feature>
<dbReference type="GO" id="GO:0090482">
    <property type="term" value="F:vitamin transmembrane transporter activity"/>
    <property type="evidence" value="ECO:0007669"/>
    <property type="project" value="InterPro"/>
</dbReference>
<feature type="transmembrane region" description="Helical" evidence="2">
    <location>
        <begin position="315"/>
        <end position="336"/>
    </location>
</feature>
<dbReference type="Proteomes" id="UP000475862">
    <property type="component" value="Unassembled WGS sequence"/>
</dbReference>
<keyword evidence="2" id="KW-0812">Transmembrane</keyword>
<proteinExistence type="inferred from homology"/>
<dbReference type="EMBL" id="VYZN01000014">
    <property type="protein sequence ID" value="KAE9539778.1"/>
    <property type="molecule type" value="Genomic_DNA"/>
</dbReference>
<evidence type="ECO:0008006" key="5">
    <source>
        <dbReference type="Google" id="ProtNLM"/>
    </source>
</evidence>
<comment type="similarity">
    <text evidence="1">Belongs to the reduced folate carrier (RFC) transporter (TC 2.A.48) family.</text>
</comment>
<keyword evidence="4" id="KW-1185">Reference proteome</keyword>
<feature type="transmembrane region" description="Helical" evidence="2">
    <location>
        <begin position="49"/>
        <end position="70"/>
    </location>
</feature>
<feature type="transmembrane region" description="Helical" evidence="2">
    <location>
        <begin position="141"/>
        <end position="158"/>
    </location>
</feature>
<feature type="transmembrane region" description="Helical" evidence="2">
    <location>
        <begin position="374"/>
        <end position="391"/>
    </location>
</feature>
<dbReference type="SUPFAM" id="SSF103473">
    <property type="entry name" value="MFS general substrate transporter"/>
    <property type="match status" value="2"/>
</dbReference>
<dbReference type="GO" id="GO:0005886">
    <property type="term" value="C:plasma membrane"/>
    <property type="evidence" value="ECO:0007669"/>
    <property type="project" value="TreeGrafter"/>
</dbReference>
<evidence type="ECO:0000313" key="3">
    <source>
        <dbReference type="EMBL" id="KAE9539778.1"/>
    </source>
</evidence>
<evidence type="ECO:0000313" key="4">
    <source>
        <dbReference type="Proteomes" id="UP000475862"/>
    </source>
</evidence>
<dbReference type="PANTHER" id="PTHR10686:SF18">
    <property type="entry name" value="IP11787P-RELATED"/>
    <property type="match status" value="1"/>
</dbReference>
<reference evidence="3 4" key="1">
    <citation type="submission" date="2019-08" db="EMBL/GenBank/DDBJ databases">
        <title>The genome of the soybean aphid Biotype 1, its phylome, world population structure and adaptation to the North American continent.</title>
        <authorList>
            <person name="Giordano R."/>
            <person name="Donthu R.K."/>
            <person name="Hernandez A.G."/>
            <person name="Wright C.L."/>
            <person name="Zimin A.V."/>
        </authorList>
    </citation>
    <scope>NUCLEOTIDE SEQUENCE [LARGE SCALE GENOMIC DNA]</scope>
    <source>
        <tissue evidence="3">Whole aphids</tissue>
    </source>
</reference>
<feature type="transmembrane region" description="Helical" evidence="2">
    <location>
        <begin position="102"/>
        <end position="121"/>
    </location>
</feature>
<feature type="transmembrane region" description="Helical" evidence="2">
    <location>
        <begin position="348"/>
        <end position="368"/>
    </location>
</feature>
<feature type="transmembrane region" description="Helical" evidence="2">
    <location>
        <begin position="164"/>
        <end position="183"/>
    </location>
</feature>
<feature type="transmembrane region" description="Helical" evidence="2">
    <location>
        <begin position="438"/>
        <end position="456"/>
    </location>
</feature>
<name>A0A6G0TVK5_APHGL</name>
<dbReference type="InterPro" id="IPR002666">
    <property type="entry name" value="Folate_carrier"/>
</dbReference>
<evidence type="ECO:0000256" key="1">
    <source>
        <dbReference type="ARBA" id="ARBA00005773"/>
    </source>
</evidence>